<sequence>MSSYGGKRPPSSPKIKTLSTKAGLEFPVTRIHRYLRQGRYSHRFNTNAAIYLTSVLEYITADLLEMAGNAAHANNRKTVTPRHLQLAVRQDPELDKLLSNVIIAEGGVIPYIHPILLSSSSEQR</sequence>
<dbReference type="GO" id="GO:0000786">
    <property type="term" value="C:nucleosome"/>
    <property type="evidence" value="ECO:0007669"/>
    <property type="project" value="UniProtKB-KW"/>
</dbReference>
<evidence type="ECO:0000313" key="12">
    <source>
        <dbReference type="Proteomes" id="UP000646827"/>
    </source>
</evidence>
<dbReference type="GO" id="GO:0005634">
    <property type="term" value="C:nucleus"/>
    <property type="evidence" value="ECO:0007669"/>
    <property type="project" value="UniProtKB-SubCell"/>
</dbReference>
<evidence type="ECO:0000256" key="2">
    <source>
        <dbReference type="ARBA" id="ARBA00004286"/>
    </source>
</evidence>
<keyword evidence="5 8" id="KW-0238">DNA-binding</keyword>
<dbReference type="InterPro" id="IPR032454">
    <property type="entry name" value="Histone_H2A_C"/>
</dbReference>
<evidence type="ECO:0000256" key="8">
    <source>
        <dbReference type="RuleBase" id="RU003767"/>
    </source>
</evidence>
<dbReference type="FunFam" id="1.10.20.10:FF:000093">
    <property type="entry name" value="Histone H2A"/>
    <property type="match status" value="1"/>
</dbReference>
<evidence type="ECO:0000256" key="4">
    <source>
        <dbReference type="ARBA" id="ARBA00022454"/>
    </source>
</evidence>
<reference evidence="11 12" key="1">
    <citation type="submission" date="2020-12" db="EMBL/GenBank/DDBJ databases">
        <title>Metabolic potential, ecology and presence of endohyphal bacteria is reflected in genomic diversity of Mucoromycotina.</title>
        <authorList>
            <person name="Muszewska A."/>
            <person name="Okrasinska A."/>
            <person name="Steczkiewicz K."/>
            <person name="Drgas O."/>
            <person name="Orlowska M."/>
            <person name="Perlinska-Lenart U."/>
            <person name="Aleksandrzak-Piekarczyk T."/>
            <person name="Szatraj K."/>
            <person name="Zielenkiewicz U."/>
            <person name="Pilsyk S."/>
            <person name="Malc E."/>
            <person name="Mieczkowski P."/>
            <person name="Kruszewska J.S."/>
            <person name="Biernat P."/>
            <person name="Pawlowska J."/>
        </authorList>
    </citation>
    <scope>NUCLEOTIDE SEQUENCE [LARGE SCALE GENOMIC DNA]</scope>
    <source>
        <strain evidence="11 12">CBS 142.35</strain>
    </source>
</reference>
<evidence type="ECO:0000259" key="10">
    <source>
        <dbReference type="Pfam" id="PF16211"/>
    </source>
</evidence>
<dbReference type="PANTHER" id="PTHR23430">
    <property type="entry name" value="HISTONE H2A"/>
    <property type="match status" value="1"/>
</dbReference>
<dbReference type="Pfam" id="PF16211">
    <property type="entry name" value="Histone_H2A_C"/>
    <property type="match status" value="1"/>
</dbReference>
<evidence type="ECO:0000256" key="3">
    <source>
        <dbReference type="ARBA" id="ARBA00010691"/>
    </source>
</evidence>
<dbReference type="Pfam" id="PF00125">
    <property type="entry name" value="Histone"/>
    <property type="match status" value="1"/>
</dbReference>
<evidence type="ECO:0000256" key="5">
    <source>
        <dbReference type="ARBA" id="ARBA00023125"/>
    </source>
</evidence>
<keyword evidence="6 8" id="KW-0539">Nucleus</keyword>
<dbReference type="GO" id="GO:0030527">
    <property type="term" value="F:structural constituent of chromatin"/>
    <property type="evidence" value="ECO:0007669"/>
    <property type="project" value="InterPro"/>
</dbReference>
<dbReference type="GO" id="GO:0003677">
    <property type="term" value="F:DNA binding"/>
    <property type="evidence" value="ECO:0007669"/>
    <property type="project" value="UniProtKB-KW"/>
</dbReference>
<dbReference type="OrthoDB" id="9421954at2759"/>
<dbReference type="CDD" id="cd00074">
    <property type="entry name" value="HFD_H2A"/>
    <property type="match status" value="1"/>
</dbReference>
<dbReference type="InterPro" id="IPR009072">
    <property type="entry name" value="Histone-fold"/>
</dbReference>
<dbReference type="SMART" id="SM00414">
    <property type="entry name" value="H2A"/>
    <property type="match status" value="1"/>
</dbReference>
<keyword evidence="12" id="KW-1185">Reference proteome</keyword>
<dbReference type="EMBL" id="JAEPRB010000119">
    <property type="protein sequence ID" value="KAG2221110.1"/>
    <property type="molecule type" value="Genomic_DNA"/>
</dbReference>
<dbReference type="AlphaFoldDB" id="A0A8H7S1U0"/>
<protein>
    <recommendedName>
        <fullName evidence="8">Histone H2A</fullName>
    </recommendedName>
</protein>
<dbReference type="PRINTS" id="PR00620">
    <property type="entry name" value="HISTONEH2A"/>
</dbReference>
<dbReference type="Gene3D" id="1.10.20.10">
    <property type="entry name" value="Histone, subunit A"/>
    <property type="match status" value="1"/>
</dbReference>
<dbReference type="SUPFAM" id="SSF47113">
    <property type="entry name" value="Histone-fold"/>
    <property type="match status" value="1"/>
</dbReference>
<dbReference type="GO" id="GO:0046982">
    <property type="term" value="F:protein heterodimerization activity"/>
    <property type="evidence" value="ECO:0007669"/>
    <property type="project" value="InterPro"/>
</dbReference>
<dbReference type="InterPro" id="IPR002119">
    <property type="entry name" value="Histone_H2A"/>
</dbReference>
<keyword evidence="4 8" id="KW-0158">Chromosome</keyword>
<comment type="subunit">
    <text evidence="8">The nucleosome is a histone octamer containing two molecules each of H2A, H2B, H3 and H4 assembled in one H3-H4 heterotetramer and two H2A-H2B heterodimers. The octamer wraps approximately 147 bp of DNA.</text>
</comment>
<evidence type="ECO:0000256" key="1">
    <source>
        <dbReference type="ARBA" id="ARBA00004123"/>
    </source>
</evidence>
<evidence type="ECO:0000313" key="11">
    <source>
        <dbReference type="EMBL" id="KAG2221110.1"/>
    </source>
</evidence>
<dbReference type="InterPro" id="IPR007125">
    <property type="entry name" value="H2A/H2B/H3"/>
</dbReference>
<feature type="domain" description="Core Histone H2A/H2B/H3" evidence="9">
    <location>
        <begin position="20"/>
        <end position="89"/>
    </location>
</feature>
<comment type="subcellular location">
    <subcellularLocation>
        <location evidence="2">Chromosome</location>
    </subcellularLocation>
    <subcellularLocation>
        <location evidence="1 8">Nucleus</location>
    </subcellularLocation>
</comment>
<comment type="similarity">
    <text evidence="3 8">Belongs to the histone H2A family.</text>
</comment>
<dbReference type="InterPro" id="IPR032458">
    <property type="entry name" value="Histone_H2A_CS"/>
</dbReference>
<evidence type="ECO:0000256" key="7">
    <source>
        <dbReference type="ARBA" id="ARBA00023269"/>
    </source>
</evidence>
<evidence type="ECO:0000256" key="6">
    <source>
        <dbReference type="ARBA" id="ARBA00023242"/>
    </source>
</evidence>
<accession>A0A8H7S1U0</accession>
<name>A0A8H7S1U0_9FUNG</name>
<dbReference type="Proteomes" id="UP000646827">
    <property type="component" value="Unassembled WGS sequence"/>
</dbReference>
<proteinExistence type="inferred from homology"/>
<gene>
    <name evidence="11" type="ORF">INT45_008631</name>
</gene>
<organism evidence="11 12">
    <name type="scientific">Circinella minor</name>
    <dbReference type="NCBI Taxonomy" id="1195481"/>
    <lineage>
        <taxon>Eukaryota</taxon>
        <taxon>Fungi</taxon>
        <taxon>Fungi incertae sedis</taxon>
        <taxon>Mucoromycota</taxon>
        <taxon>Mucoromycotina</taxon>
        <taxon>Mucoromycetes</taxon>
        <taxon>Mucorales</taxon>
        <taxon>Lichtheimiaceae</taxon>
        <taxon>Circinella</taxon>
    </lineage>
</organism>
<feature type="domain" description="Histone H2A C-terminal" evidence="10">
    <location>
        <begin position="93"/>
        <end position="122"/>
    </location>
</feature>
<dbReference type="PROSITE" id="PS00046">
    <property type="entry name" value="HISTONE_H2A"/>
    <property type="match status" value="1"/>
</dbReference>
<keyword evidence="7 8" id="KW-0544">Nucleosome core</keyword>
<evidence type="ECO:0000259" key="9">
    <source>
        <dbReference type="Pfam" id="PF00125"/>
    </source>
</evidence>
<comment type="caution">
    <text evidence="11">The sequence shown here is derived from an EMBL/GenBank/DDBJ whole genome shotgun (WGS) entry which is preliminary data.</text>
</comment>